<dbReference type="Gene3D" id="3.30.70.100">
    <property type="match status" value="1"/>
</dbReference>
<keyword evidence="1" id="KW-0560">Oxidoreductase</keyword>
<dbReference type="InterPro" id="IPR011008">
    <property type="entry name" value="Dimeric_a/b-barrel"/>
</dbReference>
<gene>
    <name evidence="1" type="ORF">MAAFP003_3507</name>
</gene>
<dbReference type="GO" id="GO:0004497">
    <property type="term" value="F:monooxygenase activity"/>
    <property type="evidence" value="ECO:0007669"/>
    <property type="project" value="UniProtKB-KW"/>
</dbReference>
<dbReference type="SUPFAM" id="SSF54909">
    <property type="entry name" value="Dimeric alpha+beta barrel"/>
    <property type="match status" value="1"/>
</dbReference>
<evidence type="ECO:0000313" key="1">
    <source>
        <dbReference type="EMBL" id="SOX54828.1"/>
    </source>
</evidence>
<dbReference type="Proteomes" id="UP000236318">
    <property type="component" value="Unassembled WGS sequence"/>
</dbReference>
<proteinExistence type="predicted"/>
<reference evidence="1" key="1">
    <citation type="submission" date="2018-01" db="EMBL/GenBank/DDBJ databases">
        <authorList>
            <consortium name="Urmite Genomes"/>
        </authorList>
    </citation>
    <scope>NUCLEOTIDE SEQUENCE [LARGE SCALE GENOMIC DNA]</scope>
    <source>
        <strain evidence="1">AFP003</strain>
    </source>
</reference>
<keyword evidence="2" id="KW-1185">Reference proteome</keyword>
<name>A0A2K4YDJ0_9MYCO</name>
<evidence type="ECO:0000313" key="2">
    <source>
        <dbReference type="Proteomes" id="UP000236318"/>
    </source>
</evidence>
<dbReference type="RefSeq" id="WP_096288852.1">
    <property type="nucleotide sequence ID" value="NZ_FXEG02000003.1"/>
</dbReference>
<dbReference type="EMBL" id="FXEG02000003">
    <property type="protein sequence ID" value="SOX54828.1"/>
    <property type="molecule type" value="Genomic_DNA"/>
</dbReference>
<protein>
    <submittedName>
        <fullName evidence="1">Antibiotic biosynthesis monooxygenase</fullName>
    </submittedName>
</protein>
<organism evidence="1 2">
    <name type="scientific">Mycobacterium ahvazicum</name>
    <dbReference type="NCBI Taxonomy" id="1964395"/>
    <lineage>
        <taxon>Bacteria</taxon>
        <taxon>Bacillati</taxon>
        <taxon>Actinomycetota</taxon>
        <taxon>Actinomycetes</taxon>
        <taxon>Mycobacteriales</taxon>
        <taxon>Mycobacteriaceae</taxon>
        <taxon>Mycobacterium</taxon>
        <taxon>Mycobacterium simiae complex</taxon>
    </lineage>
</organism>
<accession>A0A2K4YDJ0</accession>
<comment type="caution">
    <text evidence="1">The sequence shown here is derived from an EMBL/GenBank/DDBJ whole genome shotgun (WGS) entry which is preliminary data.</text>
</comment>
<sequence length="237" mass="25717">MIIETATPMTLGVLTTFDVVSHAHASVLASLCATAEEFASDTANFAGGAWLTRVAAAGQSHTPGIERVVQYLQWDNGADGRALLADSATAGHPAAAHRDKGDLAIVSTQLYRVDAVVSGDGLGRAVIEVPHPGSQLVTGIITIDPVPGKQGWINEYNQSETRDHIQYLPGFVSAGFLMAEDSQLLTEFVQWVSTDHFTAAFQDDRFREHIDVANHYSTSDLAVYQVDRTLERIRVRR</sequence>
<keyword evidence="1" id="KW-0503">Monooxygenase</keyword>
<dbReference type="AlphaFoldDB" id="A0A2K4YDJ0"/>
<dbReference type="OrthoDB" id="1493813at2"/>